<dbReference type="Gene3D" id="3.40.50.300">
    <property type="entry name" value="P-loop containing nucleotide triphosphate hydrolases"/>
    <property type="match status" value="1"/>
</dbReference>
<dbReference type="Gene3D" id="3.40.50.2300">
    <property type="match status" value="1"/>
</dbReference>
<organism evidence="9 10">
    <name type="scientific">Imperialibacter roseus</name>
    <dbReference type="NCBI Taxonomy" id="1324217"/>
    <lineage>
        <taxon>Bacteria</taxon>
        <taxon>Pseudomonadati</taxon>
        <taxon>Bacteroidota</taxon>
        <taxon>Cytophagia</taxon>
        <taxon>Cytophagales</taxon>
        <taxon>Flammeovirgaceae</taxon>
        <taxon>Imperialibacter</taxon>
    </lineage>
</organism>
<dbReference type="Gene3D" id="1.10.10.60">
    <property type="entry name" value="Homeodomain-like"/>
    <property type="match status" value="1"/>
</dbReference>
<keyword evidence="3" id="KW-0805">Transcription regulation</keyword>
<dbReference type="EMBL" id="CP136051">
    <property type="protein sequence ID" value="WOK09037.1"/>
    <property type="molecule type" value="Genomic_DNA"/>
</dbReference>
<dbReference type="SMART" id="SM00382">
    <property type="entry name" value="AAA"/>
    <property type="match status" value="1"/>
</dbReference>
<dbReference type="PANTHER" id="PTHR32071:SF113">
    <property type="entry name" value="ALGINATE BIOSYNTHESIS TRANSCRIPTIONAL REGULATORY PROTEIN ALGB"/>
    <property type="match status" value="1"/>
</dbReference>
<evidence type="ECO:0000259" key="7">
    <source>
        <dbReference type="PROSITE" id="PS50045"/>
    </source>
</evidence>
<evidence type="ECO:0000256" key="2">
    <source>
        <dbReference type="ARBA" id="ARBA00022840"/>
    </source>
</evidence>
<accession>A0ABZ0IZC3</accession>
<dbReference type="SUPFAM" id="SSF46689">
    <property type="entry name" value="Homeodomain-like"/>
    <property type="match status" value="1"/>
</dbReference>
<sequence>MPLHPSKILIVDDDRDVLTTARMLLKHHYEGVKTSVHPSEALALMEQFHPDVVLLDMNFQRGENTGEEGLRALTNLLAKDPSLKVILLTAYGDINLAVEGMKAGAADFVVKPWSNEKLLATIQNALKLKAAEKNAEKYKAISTDITESGKLLEEELIGHSPAFKQVLATIKKVAPTDANVLLLGENGTGKDVMARYLHSLSTRNNQVFFRVDTGSLHEKLFESELFGHVKGAFTDAREDKPGKFELAEGGTLFLDEIGNLSPASQAKILTALQQKTITRLGSNKPIPIDFRLISATNQPLAQMVADGEFRQDLLFRINTIEITLPTLRERRDDVLLLASHFISHFAKKYRKGALQLSDVANKQLTDHHWPGNIRELMHTMERAVIMAEGSTINYFDLSPSKTTAADSPPETLNLQENELKLINEALKKHQGNVTRAARELGIDRLALYRRMEKYGIK</sequence>
<dbReference type="SUPFAM" id="SSF52540">
    <property type="entry name" value="P-loop containing nucleoside triphosphate hydrolases"/>
    <property type="match status" value="1"/>
</dbReference>
<evidence type="ECO:0000256" key="6">
    <source>
        <dbReference type="PROSITE-ProRule" id="PRU00169"/>
    </source>
</evidence>
<dbReference type="PROSITE" id="PS50045">
    <property type="entry name" value="SIGMA54_INTERACT_4"/>
    <property type="match status" value="1"/>
</dbReference>
<dbReference type="PANTHER" id="PTHR32071">
    <property type="entry name" value="TRANSCRIPTIONAL REGULATORY PROTEIN"/>
    <property type="match status" value="1"/>
</dbReference>
<feature type="domain" description="Sigma-54 factor interaction" evidence="7">
    <location>
        <begin position="156"/>
        <end position="385"/>
    </location>
</feature>
<evidence type="ECO:0000259" key="8">
    <source>
        <dbReference type="PROSITE" id="PS50110"/>
    </source>
</evidence>
<dbReference type="Pfam" id="PF25601">
    <property type="entry name" value="AAA_lid_14"/>
    <property type="match status" value="1"/>
</dbReference>
<dbReference type="InterPro" id="IPR025944">
    <property type="entry name" value="Sigma_54_int_dom_CS"/>
</dbReference>
<dbReference type="InterPro" id="IPR025943">
    <property type="entry name" value="Sigma_54_int_dom_ATP-bd_2"/>
</dbReference>
<dbReference type="Pfam" id="PF02954">
    <property type="entry name" value="HTH_8"/>
    <property type="match status" value="1"/>
</dbReference>
<dbReference type="InterPro" id="IPR009057">
    <property type="entry name" value="Homeodomain-like_sf"/>
</dbReference>
<dbReference type="Proteomes" id="UP001302349">
    <property type="component" value="Chromosome"/>
</dbReference>
<reference evidence="9 10" key="1">
    <citation type="journal article" date="2023" name="Microbiol. Resour. Announc.">
        <title>Complete Genome Sequence of Imperialibacter roseus strain P4T.</title>
        <authorList>
            <person name="Tizabi D.R."/>
            <person name="Bachvaroff T."/>
            <person name="Hill R.T."/>
        </authorList>
    </citation>
    <scope>NUCLEOTIDE SEQUENCE [LARGE SCALE GENOMIC DNA]</scope>
    <source>
        <strain evidence="9 10">P4T</strain>
    </source>
</reference>
<evidence type="ECO:0000256" key="1">
    <source>
        <dbReference type="ARBA" id="ARBA00022741"/>
    </source>
</evidence>
<evidence type="ECO:0000256" key="5">
    <source>
        <dbReference type="ARBA" id="ARBA00023163"/>
    </source>
</evidence>
<dbReference type="InterPro" id="IPR001789">
    <property type="entry name" value="Sig_transdc_resp-reg_receiver"/>
</dbReference>
<dbReference type="InterPro" id="IPR002078">
    <property type="entry name" value="Sigma_54_int"/>
</dbReference>
<dbReference type="CDD" id="cd00009">
    <property type="entry name" value="AAA"/>
    <property type="match status" value="1"/>
</dbReference>
<evidence type="ECO:0000313" key="10">
    <source>
        <dbReference type="Proteomes" id="UP001302349"/>
    </source>
</evidence>
<dbReference type="PROSITE" id="PS00688">
    <property type="entry name" value="SIGMA54_INTERACT_3"/>
    <property type="match status" value="1"/>
</dbReference>
<dbReference type="Pfam" id="PF00072">
    <property type="entry name" value="Response_reg"/>
    <property type="match status" value="1"/>
</dbReference>
<evidence type="ECO:0000256" key="4">
    <source>
        <dbReference type="ARBA" id="ARBA00023125"/>
    </source>
</evidence>
<evidence type="ECO:0000313" key="9">
    <source>
        <dbReference type="EMBL" id="WOK09037.1"/>
    </source>
</evidence>
<dbReference type="PROSITE" id="PS50110">
    <property type="entry name" value="RESPONSE_REGULATORY"/>
    <property type="match status" value="1"/>
</dbReference>
<keyword evidence="4" id="KW-0238">DNA-binding</keyword>
<keyword evidence="10" id="KW-1185">Reference proteome</keyword>
<dbReference type="RefSeq" id="WP_317491664.1">
    <property type="nucleotide sequence ID" value="NZ_CP136051.1"/>
</dbReference>
<dbReference type="InterPro" id="IPR058031">
    <property type="entry name" value="AAA_lid_NorR"/>
</dbReference>
<keyword evidence="1" id="KW-0547">Nucleotide-binding</keyword>
<feature type="domain" description="Response regulatory" evidence="8">
    <location>
        <begin position="7"/>
        <end position="126"/>
    </location>
</feature>
<name>A0ABZ0IZC3_9BACT</name>
<gene>
    <name evidence="9" type="ORF">RT717_10360</name>
</gene>
<dbReference type="PRINTS" id="PR01590">
    <property type="entry name" value="HTHFIS"/>
</dbReference>
<protein>
    <submittedName>
        <fullName evidence="9">Sigma-54 dependent transcriptional regulator</fullName>
    </submittedName>
</protein>
<keyword evidence="6" id="KW-0597">Phosphoprotein</keyword>
<evidence type="ECO:0000256" key="3">
    <source>
        <dbReference type="ARBA" id="ARBA00023015"/>
    </source>
</evidence>
<proteinExistence type="predicted"/>
<dbReference type="SUPFAM" id="SSF52172">
    <property type="entry name" value="CheY-like"/>
    <property type="match status" value="1"/>
</dbReference>
<dbReference type="InterPro" id="IPR011006">
    <property type="entry name" value="CheY-like_superfamily"/>
</dbReference>
<dbReference type="Gene3D" id="1.10.8.60">
    <property type="match status" value="1"/>
</dbReference>
<feature type="modified residue" description="4-aspartylphosphate" evidence="6">
    <location>
        <position position="56"/>
    </location>
</feature>
<dbReference type="InterPro" id="IPR027417">
    <property type="entry name" value="P-loop_NTPase"/>
</dbReference>
<keyword evidence="5" id="KW-0804">Transcription</keyword>
<dbReference type="Pfam" id="PF00158">
    <property type="entry name" value="Sigma54_activat"/>
    <property type="match status" value="1"/>
</dbReference>
<dbReference type="PROSITE" id="PS00676">
    <property type="entry name" value="SIGMA54_INTERACT_2"/>
    <property type="match status" value="1"/>
</dbReference>
<keyword evidence="2" id="KW-0067">ATP-binding</keyword>
<dbReference type="InterPro" id="IPR002197">
    <property type="entry name" value="HTH_Fis"/>
</dbReference>
<dbReference type="InterPro" id="IPR003593">
    <property type="entry name" value="AAA+_ATPase"/>
</dbReference>
<dbReference type="SMART" id="SM00448">
    <property type="entry name" value="REC"/>
    <property type="match status" value="1"/>
</dbReference>